<protein>
    <recommendedName>
        <fullName evidence="4">SH3 domain-containing protein</fullName>
    </recommendedName>
</protein>
<feature type="compositionally biased region" description="Polar residues" evidence="1">
    <location>
        <begin position="65"/>
        <end position="81"/>
    </location>
</feature>
<dbReference type="AlphaFoldDB" id="A0ABD3NHU3"/>
<accession>A0ABD3NHU3</accession>
<keyword evidence="3" id="KW-1185">Reference proteome</keyword>
<proteinExistence type="predicted"/>
<dbReference type="EMBL" id="JABMIG020000533">
    <property type="protein sequence ID" value="KAL3775513.1"/>
    <property type="molecule type" value="Genomic_DNA"/>
</dbReference>
<feature type="region of interest" description="Disordered" evidence="1">
    <location>
        <begin position="883"/>
        <end position="907"/>
    </location>
</feature>
<sequence>MADLPATPTTPNGPSSTASSSLYRRQGLSPRQRRLLQAAARARAQKNTIENSPLTQGAGPFNADELTNSAGSPVSPSSQFGTPTSLTTSLSPIECGTPPTHNGTASHSMTPSHNNKSLSSSLDKFHAPKKNGTSGCSGASTVTTDATTASIGSGFRRLRLSPVHDVHEGEVAEAMRGKVSDRVKRFNNVHEKANNHQVGRCRQLKEEDDENDTKDDDGIASRGPLNHQVKRDEHQSSLRTTEPKSKHPYQTQLHSSSSEKSRHGWKNNILKTAAKQMELRYYRVVYPGVVSLVSEWNIEQQQLLGSSQIKSEATSIQSTSETNGGPCNNNRDESASGVYLGYGEVIATSSPEITIPVAESEKLDNCEHASNTQQVESEKKCIRAIKVESILTGGYTIADDTECVASNPSVSASWKNSSMRHYGYLLLSDRLGRTIAEAITPTKPGSVGPSYESGPFVYRVRATSPVRVLSGPDFHAPSMRFALLPGTVHDISFRVSLPVSDPISDNDASDILVDDADAGEVKFLRLSHRRGWVADRRVEDVDGDSKRLRVSYLMQDVTDDAGIANASFSNSYDSSSLNSSLHSKSNSSFYHSVTASSVATPPAVNAQRKRTNRRRREAFAVPITFQESRQAVGESFDTESSVTGYGGGTIVSSAGDSIVDPKSASSIETYYLMRVLAPLGLKILDAPHFQVSNLIHTPSHEQNKLRRNRRSQRIRFLARGQFFEASQRMETTDAASLYTNGQGLIKLADGSGWVIIPHHNDLVAQYQNFRGGSVDAHEILAYEEIGDATIHNHVPTFNRLTPPDRTNLSSTNVKQSDQSVICTFPGEKAIGIKPSSSSHESEVASAVGSSFFESVWNKVTPTKQKGTTSSSDTTVLAANNRVKQKTRPSIVQAHSPPSTLPGDTISGSDPTERRFVRLYNGQGWIPRRVGGTLFAVEVDSPEVRFGSFWFRVQSRSGIDVRHGPSSQAPFITSDCGHSFRFECGEFLRSSEVLTIFNRQSDSTDTSRAECFARLYRMNQNLECSAPPSVERNRECWRCSAIRNINIRLGPSFGADLTGKVILAHEEFYVTEKVTASGDQVTWFRLKNNEGWVHSITESGDPVVHCHVTEYSRKFVRQILNGQQHAF</sequence>
<feature type="compositionally biased region" description="Low complexity" evidence="1">
    <location>
        <begin position="82"/>
        <end position="92"/>
    </location>
</feature>
<feature type="region of interest" description="Disordered" evidence="1">
    <location>
        <begin position="188"/>
        <end position="264"/>
    </location>
</feature>
<feature type="region of interest" description="Disordered" evidence="1">
    <location>
        <begin position="1"/>
        <end position="142"/>
    </location>
</feature>
<feature type="compositionally biased region" description="Polar residues" evidence="1">
    <location>
        <begin position="46"/>
        <end position="55"/>
    </location>
</feature>
<feature type="compositionally biased region" description="Acidic residues" evidence="1">
    <location>
        <begin position="206"/>
        <end position="215"/>
    </location>
</feature>
<organism evidence="2 3">
    <name type="scientific">Cyclotella cryptica</name>
    <dbReference type="NCBI Taxonomy" id="29204"/>
    <lineage>
        <taxon>Eukaryota</taxon>
        <taxon>Sar</taxon>
        <taxon>Stramenopiles</taxon>
        <taxon>Ochrophyta</taxon>
        <taxon>Bacillariophyta</taxon>
        <taxon>Coscinodiscophyceae</taxon>
        <taxon>Thalassiosirophycidae</taxon>
        <taxon>Stephanodiscales</taxon>
        <taxon>Stephanodiscaceae</taxon>
        <taxon>Cyclotella</taxon>
    </lineage>
</organism>
<gene>
    <name evidence="2" type="ORF">HJC23_000085</name>
</gene>
<feature type="compositionally biased region" description="Basic and acidic residues" evidence="1">
    <location>
        <begin position="229"/>
        <end position="245"/>
    </location>
</feature>
<evidence type="ECO:0008006" key="4">
    <source>
        <dbReference type="Google" id="ProtNLM"/>
    </source>
</evidence>
<feature type="compositionally biased region" description="Polar residues" evidence="1">
    <location>
        <begin position="99"/>
        <end position="122"/>
    </location>
</feature>
<evidence type="ECO:0000313" key="2">
    <source>
        <dbReference type="EMBL" id="KAL3775513.1"/>
    </source>
</evidence>
<evidence type="ECO:0000256" key="1">
    <source>
        <dbReference type="SAM" id="MobiDB-lite"/>
    </source>
</evidence>
<evidence type="ECO:0000313" key="3">
    <source>
        <dbReference type="Proteomes" id="UP001516023"/>
    </source>
</evidence>
<name>A0ABD3NHU3_9STRA</name>
<dbReference type="Proteomes" id="UP001516023">
    <property type="component" value="Unassembled WGS sequence"/>
</dbReference>
<reference evidence="2 3" key="1">
    <citation type="journal article" date="2020" name="G3 (Bethesda)">
        <title>Improved Reference Genome for Cyclotella cryptica CCMP332, a Model for Cell Wall Morphogenesis, Salinity Adaptation, and Lipid Production in Diatoms (Bacillariophyta).</title>
        <authorList>
            <person name="Roberts W.R."/>
            <person name="Downey K.M."/>
            <person name="Ruck E.C."/>
            <person name="Traller J.C."/>
            <person name="Alverson A.J."/>
        </authorList>
    </citation>
    <scope>NUCLEOTIDE SEQUENCE [LARGE SCALE GENOMIC DNA]</scope>
    <source>
        <strain evidence="2 3">CCMP332</strain>
    </source>
</reference>
<feature type="compositionally biased region" description="Polar residues" evidence="1">
    <location>
        <begin position="7"/>
        <end position="23"/>
    </location>
</feature>
<comment type="caution">
    <text evidence="2">The sequence shown here is derived from an EMBL/GenBank/DDBJ whole genome shotgun (WGS) entry which is preliminary data.</text>
</comment>